<comment type="caution">
    <text evidence="2">The sequence shown here is derived from an EMBL/GenBank/DDBJ whole genome shotgun (WGS) entry which is preliminary data.</text>
</comment>
<organism evidence="2 3">
    <name type="scientific">Cylindrotheca closterium</name>
    <dbReference type="NCBI Taxonomy" id="2856"/>
    <lineage>
        <taxon>Eukaryota</taxon>
        <taxon>Sar</taxon>
        <taxon>Stramenopiles</taxon>
        <taxon>Ochrophyta</taxon>
        <taxon>Bacillariophyta</taxon>
        <taxon>Bacillariophyceae</taxon>
        <taxon>Bacillariophycidae</taxon>
        <taxon>Bacillariales</taxon>
        <taxon>Bacillariaceae</taxon>
        <taxon>Cylindrotheca</taxon>
    </lineage>
</organism>
<dbReference type="EMBL" id="CAKOGP040000558">
    <property type="protein sequence ID" value="CAJ1936810.1"/>
    <property type="molecule type" value="Genomic_DNA"/>
</dbReference>
<dbReference type="AlphaFoldDB" id="A0AAD2FK41"/>
<reference evidence="2" key="1">
    <citation type="submission" date="2023-08" db="EMBL/GenBank/DDBJ databases">
        <authorList>
            <person name="Audoor S."/>
            <person name="Bilcke G."/>
        </authorList>
    </citation>
    <scope>NUCLEOTIDE SEQUENCE</scope>
</reference>
<dbReference type="Pfam" id="PF13679">
    <property type="entry name" value="Methyltransf_32"/>
    <property type="match status" value="1"/>
</dbReference>
<evidence type="ECO:0000313" key="3">
    <source>
        <dbReference type="Proteomes" id="UP001295423"/>
    </source>
</evidence>
<dbReference type="PANTHER" id="PTHR13369">
    <property type="match status" value="1"/>
</dbReference>
<name>A0AAD2FK41_9STRA</name>
<dbReference type="InterPro" id="IPR025714">
    <property type="entry name" value="Methyltranfer_dom"/>
</dbReference>
<protein>
    <recommendedName>
        <fullName evidence="1">R3H domain-containing protein</fullName>
    </recommendedName>
</protein>
<proteinExistence type="predicted"/>
<dbReference type="SUPFAM" id="SSF82708">
    <property type="entry name" value="R3H domain"/>
    <property type="match status" value="1"/>
</dbReference>
<dbReference type="PROSITE" id="PS51061">
    <property type="entry name" value="R3H"/>
    <property type="match status" value="1"/>
</dbReference>
<dbReference type="CDD" id="cd02325">
    <property type="entry name" value="R3H"/>
    <property type="match status" value="1"/>
</dbReference>
<keyword evidence="3" id="KW-1185">Reference proteome</keyword>
<dbReference type="Gene3D" id="3.40.50.150">
    <property type="entry name" value="Vaccinia Virus protein VP39"/>
    <property type="match status" value="1"/>
</dbReference>
<dbReference type="SUPFAM" id="SSF53335">
    <property type="entry name" value="S-adenosyl-L-methionine-dependent methyltransferases"/>
    <property type="match status" value="1"/>
</dbReference>
<evidence type="ECO:0000259" key="1">
    <source>
        <dbReference type="PROSITE" id="PS51061"/>
    </source>
</evidence>
<dbReference type="InterPro" id="IPR036867">
    <property type="entry name" value="R3H_dom_sf"/>
</dbReference>
<dbReference type="GO" id="GO:0003676">
    <property type="term" value="F:nucleic acid binding"/>
    <property type="evidence" value="ECO:0007669"/>
    <property type="project" value="UniProtKB-UniRule"/>
</dbReference>
<feature type="domain" description="R3H" evidence="1">
    <location>
        <begin position="381"/>
        <end position="450"/>
    </location>
</feature>
<dbReference type="InterPro" id="IPR029063">
    <property type="entry name" value="SAM-dependent_MTases_sf"/>
</dbReference>
<evidence type="ECO:0000313" key="2">
    <source>
        <dbReference type="EMBL" id="CAJ1936810.1"/>
    </source>
</evidence>
<dbReference type="PANTHER" id="PTHR13369:SF0">
    <property type="entry name" value="GLUTATHIONE S-TRANSFERASE C-TERMINAL DOMAIN-CONTAINING PROTEIN"/>
    <property type="match status" value="1"/>
</dbReference>
<dbReference type="Gene3D" id="3.30.1370.50">
    <property type="entry name" value="R3H-like domain"/>
    <property type="match status" value="1"/>
</dbReference>
<sequence length="458" mass="51414">MTESGNLPKIAGVHFKRFEKVLSNILPIVEPEYVCLPPACRSESEDWPFHDYLPHSARIWGDHPGQLKDRRRAARKEGQIRSLLRCIMRLVPANTECTIVDFGGGSGHLALPLALLLPNAVVCVVDLRKHSLDLMHNKANLVVEEVLQSQEYRRFMRPNVHKSGNTMKCCGKDGVLTNLFAWHGPVESFHERLDLGLALHLCGEATDVALRRAGDSGAMGIVVAPCCVGKLSTRAMNPDVYHATGFHQATRTISYPQSSLFCRLISDQDDWDKLAKAADYSNELEFNTVQNAPRRTAKALVETDRRLFLQERYQYKTALLKMDPLESTPKNDIIVAWKPALAKIDDSLFGERDSESSRDVEMTRTQLAEGTCSAGSVNWSEQEEAEIAVVIVGFLQQTKGTAKEFKSFIFPTQMGGRKRKLIHYVASKMDLAHWSVGDKSIDKTVAIARRRRKRSRSE</sequence>
<dbReference type="GO" id="GO:0005737">
    <property type="term" value="C:cytoplasm"/>
    <property type="evidence" value="ECO:0007669"/>
    <property type="project" value="TreeGrafter"/>
</dbReference>
<dbReference type="Proteomes" id="UP001295423">
    <property type="component" value="Unassembled WGS sequence"/>
</dbReference>
<accession>A0AAD2FK41</accession>
<gene>
    <name evidence="2" type="ORF">CYCCA115_LOCUS5377</name>
</gene>
<dbReference type="InterPro" id="IPR001374">
    <property type="entry name" value="R3H_dom"/>
</dbReference>